<dbReference type="EMBL" id="VLTL01000017">
    <property type="protein sequence ID" value="KAA0169971.1"/>
    <property type="molecule type" value="Genomic_DNA"/>
</dbReference>
<name>A0A5A8E272_CAFRO</name>
<feature type="region of interest" description="Disordered" evidence="1">
    <location>
        <begin position="1"/>
        <end position="27"/>
    </location>
</feature>
<organism evidence="2 3">
    <name type="scientific">Cafeteria roenbergensis</name>
    <name type="common">Marine flagellate</name>
    <dbReference type="NCBI Taxonomy" id="33653"/>
    <lineage>
        <taxon>Eukaryota</taxon>
        <taxon>Sar</taxon>
        <taxon>Stramenopiles</taxon>
        <taxon>Bigyra</taxon>
        <taxon>Opalozoa</taxon>
        <taxon>Bicosoecida</taxon>
        <taxon>Cafeteriaceae</taxon>
        <taxon>Cafeteria</taxon>
    </lineage>
</organism>
<gene>
    <name evidence="2" type="ORF">FNF28_01761</name>
</gene>
<accession>A0A5A8E272</accession>
<evidence type="ECO:0008006" key="4">
    <source>
        <dbReference type="Google" id="ProtNLM"/>
    </source>
</evidence>
<dbReference type="Proteomes" id="UP000324907">
    <property type="component" value="Unassembled WGS sequence"/>
</dbReference>
<dbReference type="AlphaFoldDB" id="A0A5A8E272"/>
<protein>
    <recommendedName>
        <fullName evidence="4">Tudor domain-containing protein</fullName>
    </recommendedName>
</protein>
<proteinExistence type="predicted"/>
<dbReference type="Gene3D" id="2.30.30.140">
    <property type="match status" value="1"/>
</dbReference>
<evidence type="ECO:0000313" key="2">
    <source>
        <dbReference type="EMBL" id="KAA0169971.1"/>
    </source>
</evidence>
<comment type="caution">
    <text evidence="2">The sequence shown here is derived from an EMBL/GenBank/DDBJ whole genome shotgun (WGS) entry which is preliminary data.</text>
</comment>
<sequence length="117" mass="13738">MRRTRMRQRGAADQDSASDEPSEDDWEPFWDEAAGAQRWYSAARDATSLRRPQWALERRLVAEQAPVLVYWPLSRRSFQGRFVRWVPSKLKFKVEYDDGDVEYLAAHQDHKRVQAAG</sequence>
<reference evidence="2 3" key="1">
    <citation type="submission" date="2019-07" db="EMBL/GenBank/DDBJ databases">
        <title>Genomes of Cafeteria roenbergensis.</title>
        <authorList>
            <person name="Fischer M.G."/>
            <person name="Hackl T."/>
            <person name="Roman M."/>
        </authorList>
    </citation>
    <scope>NUCLEOTIDE SEQUENCE [LARGE SCALE GENOMIC DNA]</scope>
    <source>
        <strain evidence="2 3">RCC970-E3</strain>
    </source>
</reference>
<feature type="compositionally biased region" description="Acidic residues" evidence="1">
    <location>
        <begin position="16"/>
        <end position="27"/>
    </location>
</feature>
<evidence type="ECO:0000256" key="1">
    <source>
        <dbReference type="SAM" id="MobiDB-lite"/>
    </source>
</evidence>
<evidence type="ECO:0000313" key="3">
    <source>
        <dbReference type="Proteomes" id="UP000324907"/>
    </source>
</evidence>